<name>A0AAD9CRY7_PAPLA</name>
<proteinExistence type="predicted"/>
<gene>
    <name evidence="1" type="ORF">DB88DRAFT_520216</name>
</gene>
<dbReference type="AlphaFoldDB" id="A0AAD9CRY7"/>
<evidence type="ECO:0000313" key="2">
    <source>
        <dbReference type="Proteomes" id="UP001182556"/>
    </source>
</evidence>
<dbReference type="EMBL" id="JAODAN010000013">
    <property type="protein sequence ID" value="KAK1920746.1"/>
    <property type="molecule type" value="Genomic_DNA"/>
</dbReference>
<organism evidence="1 2">
    <name type="scientific">Papiliotrema laurentii</name>
    <name type="common">Cryptococcus laurentii</name>
    <dbReference type="NCBI Taxonomy" id="5418"/>
    <lineage>
        <taxon>Eukaryota</taxon>
        <taxon>Fungi</taxon>
        <taxon>Dikarya</taxon>
        <taxon>Basidiomycota</taxon>
        <taxon>Agaricomycotina</taxon>
        <taxon>Tremellomycetes</taxon>
        <taxon>Tremellales</taxon>
        <taxon>Rhynchogastremaceae</taxon>
        <taxon>Papiliotrema</taxon>
    </lineage>
</organism>
<reference evidence="1" key="1">
    <citation type="submission" date="2023-02" db="EMBL/GenBank/DDBJ databases">
        <title>Identification and recombinant expression of a fungal hydrolase from Papiliotrema laurentii that hydrolyzes apple cutin and clears colloidal polyester polyurethane.</title>
        <authorList>
            <consortium name="DOE Joint Genome Institute"/>
            <person name="Roman V.A."/>
            <person name="Bojanowski C."/>
            <person name="Crable B.R."/>
            <person name="Wagner D.N."/>
            <person name="Hung C.S."/>
            <person name="Nadeau L.J."/>
            <person name="Schratz L."/>
            <person name="Haridas S."/>
            <person name="Pangilinan J."/>
            <person name="Lipzen A."/>
            <person name="Na H."/>
            <person name="Yan M."/>
            <person name="Ng V."/>
            <person name="Grigoriev I.V."/>
            <person name="Spatafora J.W."/>
            <person name="Barlow D."/>
            <person name="Biffinger J."/>
            <person name="Kelley-Loughnane N."/>
            <person name="Varaljay V.A."/>
            <person name="Crookes-Goodson W.J."/>
        </authorList>
    </citation>
    <scope>NUCLEOTIDE SEQUENCE</scope>
    <source>
        <strain evidence="1">5307AH</strain>
    </source>
</reference>
<evidence type="ECO:0000313" key="1">
    <source>
        <dbReference type="EMBL" id="KAK1920746.1"/>
    </source>
</evidence>
<accession>A0AAD9CRY7</accession>
<keyword evidence="2" id="KW-1185">Reference proteome</keyword>
<protein>
    <submittedName>
        <fullName evidence="1">Uncharacterized protein</fullName>
    </submittedName>
</protein>
<comment type="caution">
    <text evidence="1">The sequence shown here is derived from an EMBL/GenBank/DDBJ whole genome shotgun (WGS) entry which is preliminary data.</text>
</comment>
<sequence>MTSAAVDVALFGPERQLGAISMPTIQSTLPVAFVRPGKPSNQDVLEEDVTCVGKTGWETLGEMRQKNRNLPGWCRDCGCLGQVLWNDLERSNRRGEDGGRAWDIGQGDLTICGGHPGTDQSTASDGLFDALPPARLIDIGFYRKVFLAASISPRRTDTFPLPIPTSGQEPSTAIDLENNTEFPIIFTTPTRCKTRLSTDVIVVSDAAAPSRRLSGLTVDPSRMAVACRLPQPSRVSDEPPSRSWGDYRRGWLYPRPGSRPAITQPGVLLSKGARLMGLEPLDNPTMHNVSFFEPESPTKAKSSLARKRIVHQGARSGGELVPLKHRQELGCEGLRGANRDARASVEAGRVGENLHWVDSSRYTR</sequence>
<dbReference type="Proteomes" id="UP001182556">
    <property type="component" value="Unassembled WGS sequence"/>
</dbReference>